<dbReference type="GeneID" id="106161080"/>
<feature type="region of interest" description="Disordered" evidence="1">
    <location>
        <begin position="196"/>
        <end position="218"/>
    </location>
</feature>
<feature type="region of interest" description="Disordered" evidence="1">
    <location>
        <begin position="235"/>
        <end position="290"/>
    </location>
</feature>
<dbReference type="OMA" id="NEASHSF"/>
<dbReference type="PANTHER" id="PTHR14659:SF1">
    <property type="entry name" value="ALPHA- AND GAMMA-ADAPTIN-BINDING PROTEIN P34"/>
    <property type="match status" value="1"/>
</dbReference>
<evidence type="ECO:0000313" key="3">
    <source>
        <dbReference type="RefSeq" id="XP_013393387.1"/>
    </source>
</evidence>
<proteinExistence type="predicted"/>
<accession>A0A1S3I544</accession>
<dbReference type="PANTHER" id="PTHR14659">
    <property type="entry name" value="ALPHA- AND GAMMA-ADAPTIN-BINDING PROTEIN P34"/>
    <property type="match status" value="1"/>
</dbReference>
<keyword evidence="2" id="KW-1185">Reference proteome</keyword>
<dbReference type="FunCoup" id="A0A1S3I544">
    <property type="interactions" value="357"/>
</dbReference>
<evidence type="ECO:0000313" key="2">
    <source>
        <dbReference type="Proteomes" id="UP000085678"/>
    </source>
</evidence>
<dbReference type="AlphaFoldDB" id="A0A1S3I544"/>
<protein>
    <submittedName>
        <fullName evidence="3">Alpha- and gamma-adaptin-binding protein p34</fullName>
    </submittedName>
</protein>
<name>A0A1S3I544_LINAN</name>
<dbReference type="STRING" id="7574.A0A1S3I544"/>
<dbReference type="Gene3D" id="3.40.50.11960">
    <property type="match status" value="1"/>
</dbReference>
<reference evidence="3" key="1">
    <citation type="submission" date="2025-08" db="UniProtKB">
        <authorList>
            <consortium name="RefSeq"/>
        </authorList>
    </citation>
    <scope>IDENTIFICATION</scope>
    <source>
        <tissue evidence="3">Gonads</tissue>
    </source>
</reference>
<feature type="compositionally biased region" description="Basic and acidic residues" evidence="1">
    <location>
        <begin position="260"/>
        <end position="276"/>
    </location>
</feature>
<dbReference type="KEGG" id="lak:106161080"/>
<dbReference type="InterPro" id="IPR019341">
    <property type="entry name" value="Alpha/Gamma-adaptin-bd_p34"/>
</dbReference>
<feature type="compositionally biased region" description="Polar residues" evidence="1">
    <location>
        <begin position="203"/>
        <end position="218"/>
    </location>
</feature>
<organism evidence="2 3">
    <name type="scientific">Lingula anatina</name>
    <name type="common">Brachiopod</name>
    <name type="synonym">Lingula unguis</name>
    <dbReference type="NCBI Taxonomy" id="7574"/>
    <lineage>
        <taxon>Eukaryota</taxon>
        <taxon>Metazoa</taxon>
        <taxon>Spiralia</taxon>
        <taxon>Lophotrochozoa</taxon>
        <taxon>Brachiopoda</taxon>
        <taxon>Linguliformea</taxon>
        <taxon>Lingulata</taxon>
        <taxon>Lingulida</taxon>
        <taxon>Linguloidea</taxon>
        <taxon>Lingulidae</taxon>
        <taxon>Lingula</taxon>
    </lineage>
</organism>
<gene>
    <name evidence="3" type="primary">LOC106161080</name>
</gene>
<dbReference type="Pfam" id="PF10199">
    <property type="entry name" value="Adaptin_binding"/>
    <property type="match status" value="1"/>
</dbReference>
<dbReference type="RefSeq" id="XP_013393387.1">
    <property type="nucleotide sequence ID" value="XM_013537933.1"/>
</dbReference>
<sequence length="372" mass="41648">MDSPCVLVASCTEFSPFDLAKQILTADALPDPRQRLEGILAYPWHINTKYYTANVDICVTEKRTIGDQKFAESVEAFIVYFDSKDVGSFEQVRSWLPFIKEIEPSVQMLICECCDHSDAVPRQRVLKWCLDNTFELVELNPVQDSGSEEDDFQETTGMKRIIQALHAHTWSNLEMKDRPAFRSPYFEQLMVEEKAEKDAAKLQSGTNTENSTDSADNSQIHAHSIDNIQGELSKSLAGASKPDSEEAVTQNANSWSTSANDKETGGASDDMKVKKGEKTRKSKEQIQEEKIDSLIKDDDLSMLAALGNNESDHETFEELFAKMRIMKETAESLPAEERKLYAEKVAISFWKAIGGDEDEIEGLDSDDGGGMD</sequence>
<dbReference type="InParanoid" id="A0A1S3I544"/>
<dbReference type="Proteomes" id="UP000085678">
    <property type="component" value="Unplaced"/>
</dbReference>
<feature type="compositionally biased region" description="Polar residues" evidence="1">
    <location>
        <begin position="247"/>
        <end position="259"/>
    </location>
</feature>
<evidence type="ECO:0000256" key="1">
    <source>
        <dbReference type="SAM" id="MobiDB-lite"/>
    </source>
</evidence>
<dbReference type="OrthoDB" id="1741717at2759"/>